<evidence type="ECO:0000256" key="9">
    <source>
        <dbReference type="ARBA" id="ARBA00023204"/>
    </source>
</evidence>
<feature type="domain" description="5'-3' exonuclease" evidence="11">
    <location>
        <begin position="2"/>
        <end position="249"/>
    </location>
</feature>
<dbReference type="AlphaFoldDB" id="A0A660SGQ3"/>
<dbReference type="GO" id="GO:0006302">
    <property type="term" value="P:double-strand break repair"/>
    <property type="evidence" value="ECO:0007669"/>
    <property type="project" value="TreeGrafter"/>
</dbReference>
<gene>
    <name evidence="13" type="ORF">DRP53_07215</name>
</gene>
<dbReference type="GO" id="GO:0008409">
    <property type="term" value="F:5'-3' exonuclease activity"/>
    <property type="evidence" value="ECO:0007669"/>
    <property type="project" value="InterPro"/>
</dbReference>
<evidence type="ECO:0000256" key="2">
    <source>
        <dbReference type="ARBA" id="ARBA00012417"/>
    </source>
</evidence>
<keyword evidence="8" id="KW-0238">DNA-binding</keyword>
<evidence type="ECO:0000256" key="8">
    <source>
        <dbReference type="ARBA" id="ARBA00023125"/>
    </source>
</evidence>
<evidence type="ECO:0000256" key="10">
    <source>
        <dbReference type="ARBA" id="ARBA00049244"/>
    </source>
</evidence>
<dbReference type="InterPro" id="IPR036279">
    <property type="entry name" value="5-3_exonuclease_C_sf"/>
</dbReference>
<evidence type="ECO:0000259" key="12">
    <source>
        <dbReference type="SMART" id="SM00482"/>
    </source>
</evidence>
<dbReference type="Gene3D" id="3.30.420.10">
    <property type="entry name" value="Ribonuclease H-like superfamily/Ribonuclease H"/>
    <property type="match status" value="1"/>
</dbReference>
<keyword evidence="6" id="KW-0227">DNA damage</keyword>
<dbReference type="SMART" id="SM00482">
    <property type="entry name" value="POLAc"/>
    <property type="match status" value="1"/>
</dbReference>
<evidence type="ECO:0000256" key="4">
    <source>
        <dbReference type="ARBA" id="ARBA00022695"/>
    </source>
</evidence>
<dbReference type="SMART" id="SM00279">
    <property type="entry name" value="HhH2"/>
    <property type="match status" value="1"/>
</dbReference>
<dbReference type="Pfam" id="PF00476">
    <property type="entry name" value="DNA_pol_A"/>
    <property type="match status" value="1"/>
</dbReference>
<dbReference type="PRINTS" id="PR00868">
    <property type="entry name" value="DNAPOLI"/>
</dbReference>
<dbReference type="Gene3D" id="3.40.50.1010">
    <property type="entry name" value="5'-nuclease"/>
    <property type="match status" value="1"/>
</dbReference>
<dbReference type="EMBL" id="QNBE01000067">
    <property type="protein sequence ID" value="RKX69762.1"/>
    <property type="molecule type" value="Genomic_DNA"/>
</dbReference>
<comment type="caution">
    <text evidence="13">The sequence shown here is derived from an EMBL/GenBank/DDBJ whole genome shotgun (WGS) entry which is preliminary data.</text>
</comment>
<dbReference type="SMART" id="SM00475">
    <property type="entry name" value="53EXOc"/>
    <property type="match status" value="1"/>
</dbReference>
<dbReference type="InterPro" id="IPR002421">
    <property type="entry name" value="5-3_exonuclease"/>
</dbReference>
<organism evidence="13 14">
    <name type="scientific">candidate division WOR-3 bacterium</name>
    <dbReference type="NCBI Taxonomy" id="2052148"/>
    <lineage>
        <taxon>Bacteria</taxon>
        <taxon>Bacteria division WOR-3</taxon>
    </lineage>
</organism>
<dbReference type="SUPFAM" id="SSF56672">
    <property type="entry name" value="DNA/RNA polymerases"/>
    <property type="match status" value="1"/>
</dbReference>
<comment type="similarity">
    <text evidence="1">Belongs to the DNA polymerase type-A family.</text>
</comment>
<reference evidence="13 14" key="1">
    <citation type="submission" date="2018-06" db="EMBL/GenBank/DDBJ databases">
        <title>Extensive metabolic versatility and redundancy in microbially diverse, dynamic hydrothermal sediments.</title>
        <authorList>
            <person name="Dombrowski N."/>
            <person name="Teske A."/>
            <person name="Baker B.J."/>
        </authorList>
    </citation>
    <scope>NUCLEOTIDE SEQUENCE [LARGE SCALE GENOMIC DNA]</scope>
    <source>
        <strain evidence="13">B36_G15</strain>
    </source>
</reference>
<dbReference type="InterPro" id="IPR020046">
    <property type="entry name" value="5-3_exonucl_a-hlix_arch_N"/>
</dbReference>
<keyword evidence="4" id="KW-0548">Nucleotidyltransferase</keyword>
<protein>
    <recommendedName>
        <fullName evidence="2">DNA-directed DNA polymerase</fullName>
        <ecNumber evidence="2">2.7.7.7</ecNumber>
    </recommendedName>
</protein>
<dbReference type="GO" id="GO:0006261">
    <property type="term" value="P:DNA-templated DNA replication"/>
    <property type="evidence" value="ECO:0007669"/>
    <property type="project" value="InterPro"/>
</dbReference>
<dbReference type="GO" id="GO:0003887">
    <property type="term" value="F:DNA-directed DNA polymerase activity"/>
    <property type="evidence" value="ECO:0007669"/>
    <property type="project" value="UniProtKB-KW"/>
</dbReference>
<dbReference type="InterPro" id="IPR036397">
    <property type="entry name" value="RNaseH_sf"/>
</dbReference>
<dbReference type="GO" id="GO:0003677">
    <property type="term" value="F:DNA binding"/>
    <property type="evidence" value="ECO:0007669"/>
    <property type="project" value="UniProtKB-KW"/>
</dbReference>
<dbReference type="InterPro" id="IPR029060">
    <property type="entry name" value="PIN-like_dom_sf"/>
</dbReference>
<evidence type="ECO:0000313" key="14">
    <source>
        <dbReference type="Proteomes" id="UP000268469"/>
    </source>
</evidence>
<dbReference type="Pfam" id="PF02739">
    <property type="entry name" value="5_3_exonuc_N"/>
    <property type="match status" value="1"/>
</dbReference>
<dbReference type="InterPro" id="IPR001098">
    <property type="entry name" value="DNA-dir_DNA_pol_A_palm_dom"/>
</dbReference>
<dbReference type="CDD" id="cd09898">
    <property type="entry name" value="H3TH_53EXO"/>
    <property type="match status" value="1"/>
</dbReference>
<dbReference type="SUPFAM" id="SSF47807">
    <property type="entry name" value="5' to 3' exonuclease, C-terminal subdomain"/>
    <property type="match status" value="1"/>
</dbReference>
<evidence type="ECO:0000259" key="11">
    <source>
        <dbReference type="SMART" id="SM00475"/>
    </source>
</evidence>
<name>A0A660SGQ3_UNCW3</name>
<evidence type="ECO:0000256" key="1">
    <source>
        <dbReference type="ARBA" id="ARBA00007705"/>
    </source>
</evidence>
<proteinExistence type="inferred from homology"/>
<dbReference type="InterPro" id="IPR008918">
    <property type="entry name" value="HhH2"/>
</dbReference>
<dbReference type="PROSITE" id="PS00447">
    <property type="entry name" value="DNA_POLYMERASE_A"/>
    <property type="match status" value="1"/>
</dbReference>
<dbReference type="CDD" id="cd09859">
    <property type="entry name" value="PIN_53EXO"/>
    <property type="match status" value="1"/>
</dbReference>
<keyword evidence="3" id="KW-0808">Transferase</keyword>
<evidence type="ECO:0000256" key="7">
    <source>
        <dbReference type="ARBA" id="ARBA00022932"/>
    </source>
</evidence>
<dbReference type="InterPro" id="IPR043502">
    <property type="entry name" value="DNA/RNA_pol_sf"/>
</dbReference>
<dbReference type="EC" id="2.7.7.7" evidence="2"/>
<dbReference type="Gene3D" id="1.20.1060.10">
    <property type="entry name" value="Taq DNA Polymerase, Chain T, domain 4"/>
    <property type="match status" value="1"/>
</dbReference>
<keyword evidence="7" id="KW-0239">DNA-directed DNA polymerase</keyword>
<evidence type="ECO:0000256" key="3">
    <source>
        <dbReference type="ARBA" id="ARBA00022679"/>
    </source>
</evidence>
<sequence>MNRYILIDGHSIIFRSFYAFIRNPLRNSKGFNTSAVFGFLNTLRKIEKRFQPEYIAVLFDTGEKTFRHERFESYKATRKPPPEELSPQIPIIKDLIDALGIRRFELEGYEADDLLATLSRKFASRGEVYIVTADKDLLQLVGGNVYVFDPYREIVYDEAQVRDRFGVEPKRIVDLLAIAGDASDNVPGIPGFGMKRARAVIIKYGSAEAAVRSDPKLKGHEEDINLYKSLLTVDQEVPIEVAPEELKRSRADIERLVRILREMEFYQLLRELLPQGEEGDYRKGRGQIPLGRYGVAVEDQIYISKEPNRARSYPINKENLDSLSRSQIFSFSIKDLIRQTKIVPEEYLDIGIAAQLINPDQKLKDENVVLEFLGIPVESLDGFKRADYALRLGPVMSRRIEDLELDQVFELEEKLIPVIAKMELRGVGVDRERIMEIRNEVEKELAALEFEIYQLAGQPFNINSPRQLAHILFKVLGLKPKKRTKTGYSTDSSVLIELSQHHELPGKVLRYREKAKLLSTYLDPIAQKIDKDGRLHTTFHQLGAATGRLSSADPNLQNIPHLLRGIFVARKGYRFISADYSQIELRILAHLSGDSRLIEAFKAGIDIHRRTAGELFNLPEAEVQEHHRRIAKMVNYGVIYGLSEYGLSESLGISKAEAQSIVARHRSLYPEARKWIEAHIERVAETNETRTILGRRRVFTPPLTEAKIRAAINSPIQGSAADLIKMAMVRIEERLNGIGLGIIIQVHDELLLEIEADKVDQVVAIVREEMEGVYPLKVDLKVNIGVGDDWQQAH</sequence>
<accession>A0A660SGQ3</accession>
<evidence type="ECO:0000256" key="5">
    <source>
        <dbReference type="ARBA" id="ARBA00022705"/>
    </source>
</evidence>
<dbReference type="InterPro" id="IPR002298">
    <property type="entry name" value="DNA_polymerase_A"/>
</dbReference>
<dbReference type="InterPro" id="IPR020045">
    <property type="entry name" value="DNA_polI_H3TH"/>
</dbReference>
<dbReference type="Proteomes" id="UP000268469">
    <property type="component" value="Unassembled WGS sequence"/>
</dbReference>
<keyword evidence="5" id="KW-0235">DNA replication</keyword>
<dbReference type="Pfam" id="PF01367">
    <property type="entry name" value="5_3_exonuc"/>
    <property type="match status" value="1"/>
</dbReference>
<dbReference type="CDD" id="cd08637">
    <property type="entry name" value="DNA_pol_A_pol_I_C"/>
    <property type="match status" value="1"/>
</dbReference>
<dbReference type="FunFam" id="1.10.150.20:FF:000002">
    <property type="entry name" value="DNA polymerase I"/>
    <property type="match status" value="1"/>
</dbReference>
<keyword evidence="9" id="KW-0234">DNA repair</keyword>
<evidence type="ECO:0000256" key="6">
    <source>
        <dbReference type="ARBA" id="ARBA00022763"/>
    </source>
</evidence>
<dbReference type="FunFam" id="1.20.1060.10:FF:000001">
    <property type="entry name" value="DNA polymerase I"/>
    <property type="match status" value="1"/>
</dbReference>
<dbReference type="Gene3D" id="3.30.70.370">
    <property type="match status" value="1"/>
</dbReference>
<dbReference type="PANTHER" id="PTHR10133">
    <property type="entry name" value="DNA POLYMERASE I"/>
    <property type="match status" value="1"/>
</dbReference>
<evidence type="ECO:0000313" key="13">
    <source>
        <dbReference type="EMBL" id="RKX69762.1"/>
    </source>
</evidence>
<dbReference type="Gene3D" id="1.10.150.20">
    <property type="entry name" value="5' to 3' exonuclease, C-terminal subdomain"/>
    <property type="match status" value="2"/>
</dbReference>
<dbReference type="PANTHER" id="PTHR10133:SF27">
    <property type="entry name" value="DNA POLYMERASE NU"/>
    <property type="match status" value="1"/>
</dbReference>
<dbReference type="SUPFAM" id="SSF88723">
    <property type="entry name" value="PIN domain-like"/>
    <property type="match status" value="1"/>
</dbReference>
<feature type="domain" description="DNA-directed DNA polymerase family A palm" evidence="12">
    <location>
        <begin position="560"/>
        <end position="758"/>
    </location>
</feature>
<comment type="catalytic activity">
    <reaction evidence="10">
        <text>DNA(n) + a 2'-deoxyribonucleoside 5'-triphosphate = DNA(n+1) + diphosphate</text>
        <dbReference type="Rhea" id="RHEA:22508"/>
        <dbReference type="Rhea" id="RHEA-COMP:17339"/>
        <dbReference type="Rhea" id="RHEA-COMP:17340"/>
        <dbReference type="ChEBI" id="CHEBI:33019"/>
        <dbReference type="ChEBI" id="CHEBI:61560"/>
        <dbReference type="ChEBI" id="CHEBI:173112"/>
        <dbReference type="EC" id="2.7.7.7"/>
    </reaction>
</comment>
<dbReference type="InterPro" id="IPR019760">
    <property type="entry name" value="DNA-dir_DNA_pol_A_CS"/>
</dbReference>